<dbReference type="EMBL" id="JAWRVE010000029">
    <property type="protein sequence ID" value="KAL1872398.1"/>
    <property type="molecule type" value="Genomic_DNA"/>
</dbReference>
<sequence>MTLSCPSPQFARPNDRGNNFFYKLHLRNPQIQPVNMQLTTLLVLATSAAAGLAQSCTYETANYLSVCQQGNNLFCSGNTNICTAGTTDTFDDTATKANEHSCAGLSRGDSCVQTVACC</sequence>
<gene>
    <name evidence="1" type="ORF">Daus18300_004368</name>
</gene>
<accession>A0ABR3X9W5</accession>
<dbReference type="Proteomes" id="UP001583177">
    <property type="component" value="Unassembled WGS sequence"/>
</dbReference>
<organism evidence="1 2">
    <name type="scientific">Diaporthe australafricana</name>
    <dbReference type="NCBI Taxonomy" id="127596"/>
    <lineage>
        <taxon>Eukaryota</taxon>
        <taxon>Fungi</taxon>
        <taxon>Dikarya</taxon>
        <taxon>Ascomycota</taxon>
        <taxon>Pezizomycotina</taxon>
        <taxon>Sordariomycetes</taxon>
        <taxon>Sordariomycetidae</taxon>
        <taxon>Diaporthales</taxon>
        <taxon>Diaporthaceae</taxon>
        <taxon>Diaporthe</taxon>
    </lineage>
</organism>
<comment type="caution">
    <text evidence="1">The sequence shown here is derived from an EMBL/GenBank/DDBJ whole genome shotgun (WGS) entry which is preliminary data.</text>
</comment>
<protein>
    <submittedName>
        <fullName evidence="1">Uncharacterized protein</fullName>
    </submittedName>
</protein>
<evidence type="ECO:0000313" key="2">
    <source>
        <dbReference type="Proteomes" id="UP001583177"/>
    </source>
</evidence>
<reference evidence="1 2" key="1">
    <citation type="journal article" date="2024" name="IMA Fungus">
        <title>IMA Genome - F19 : A genome assembly and annotation guide to empower mycologists, including annotated draft genome sequences of Ceratocystis pirilliformis, Diaporthe australafricana, Fusarium ophioides, Paecilomyces lecythidis, and Sporothrix stenoceras.</title>
        <authorList>
            <person name="Aylward J."/>
            <person name="Wilson A.M."/>
            <person name="Visagie C.M."/>
            <person name="Spraker J."/>
            <person name="Barnes I."/>
            <person name="Buitendag C."/>
            <person name="Ceriani C."/>
            <person name="Del Mar Angel L."/>
            <person name="du Plessis D."/>
            <person name="Fuchs T."/>
            <person name="Gasser K."/>
            <person name="Kramer D."/>
            <person name="Li W."/>
            <person name="Munsamy K."/>
            <person name="Piso A."/>
            <person name="Price J.L."/>
            <person name="Sonnekus B."/>
            <person name="Thomas C."/>
            <person name="van der Nest A."/>
            <person name="van Dijk A."/>
            <person name="van Heerden A."/>
            <person name="van Vuuren N."/>
            <person name="Yilmaz N."/>
            <person name="Duong T.A."/>
            <person name="van der Merwe N.A."/>
            <person name="Wingfield M.J."/>
            <person name="Wingfield B.D."/>
        </authorList>
    </citation>
    <scope>NUCLEOTIDE SEQUENCE [LARGE SCALE GENOMIC DNA]</scope>
    <source>
        <strain evidence="1 2">CMW 18300</strain>
    </source>
</reference>
<evidence type="ECO:0000313" key="1">
    <source>
        <dbReference type="EMBL" id="KAL1872398.1"/>
    </source>
</evidence>
<name>A0ABR3X9W5_9PEZI</name>
<keyword evidence="2" id="KW-1185">Reference proteome</keyword>
<proteinExistence type="predicted"/>